<reference evidence="2 3" key="1">
    <citation type="journal article" date="2015" name="Nature">
        <title>rRNA introns, odd ribosomes, and small enigmatic genomes across a large radiation of phyla.</title>
        <authorList>
            <person name="Brown C.T."/>
            <person name="Hug L.A."/>
            <person name="Thomas B.C."/>
            <person name="Sharon I."/>
            <person name="Castelle C.J."/>
            <person name="Singh A."/>
            <person name="Wilkins M.J."/>
            <person name="Williams K.H."/>
            <person name="Banfield J.F."/>
        </authorList>
    </citation>
    <scope>NUCLEOTIDE SEQUENCE [LARGE SCALE GENOMIC DNA]</scope>
</reference>
<protein>
    <submittedName>
        <fullName evidence="2">Uncharacterized protein</fullName>
    </submittedName>
</protein>
<sequence length="377" mass="42121">MSKSLNRAALNFSRFSPPILPATLGRRGGGRGQTIQWGVIALDVLIAQNTPRLNTDEVFETREESQIEDHYSRLDAALESVGGHELVREWGFAPDQLIDQSDYENPKPIDATILSVWVEACEFATALGRIETFKVLGIEDKDQTLPSIGKVLFFKGTLIAARIVEIENQKKKEEERKKMTSSIPRRQSVAQTPRQIPAAPSEKPEGSNHLGQIELAPGVWGYTCACGCGQSMKPEFARVPGFDDMRDRQGGDRVKVVDLWRHAFNPACVYGLPSFKLVDTRAKMEEYEAETARRQAEYRAEQERRESIRLQAEARKLAEAKRNHTRSTGKTAGNRAKMPGQAWQDTYAAYEARFSAPTARSLGELGSLFNNLPRKAA</sequence>
<dbReference type="AlphaFoldDB" id="A0A0G0Q358"/>
<feature type="compositionally biased region" description="Polar residues" evidence="1">
    <location>
        <begin position="180"/>
        <end position="194"/>
    </location>
</feature>
<evidence type="ECO:0000256" key="1">
    <source>
        <dbReference type="SAM" id="MobiDB-lite"/>
    </source>
</evidence>
<feature type="region of interest" description="Disordered" evidence="1">
    <location>
        <begin position="170"/>
        <end position="210"/>
    </location>
</feature>
<dbReference type="EMBL" id="LBWG01000003">
    <property type="protein sequence ID" value="KKR04850.1"/>
    <property type="molecule type" value="Genomic_DNA"/>
</dbReference>
<name>A0A0G0Q358_9BACT</name>
<accession>A0A0G0Q358</accession>
<comment type="caution">
    <text evidence="2">The sequence shown here is derived from an EMBL/GenBank/DDBJ whole genome shotgun (WGS) entry which is preliminary data.</text>
</comment>
<proteinExistence type="predicted"/>
<feature type="region of interest" description="Disordered" evidence="1">
    <location>
        <begin position="317"/>
        <end position="340"/>
    </location>
</feature>
<evidence type="ECO:0000313" key="2">
    <source>
        <dbReference type="EMBL" id="KKR04850.1"/>
    </source>
</evidence>
<dbReference type="Proteomes" id="UP000033935">
    <property type="component" value="Unassembled WGS sequence"/>
</dbReference>
<organism evidence="2 3">
    <name type="scientific">Candidatus Uhrbacteria bacterium GW2011_GWF2_39_13</name>
    <dbReference type="NCBI Taxonomy" id="1618995"/>
    <lineage>
        <taxon>Bacteria</taxon>
        <taxon>Candidatus Uhriibacteriota</taxon>
    </lineage>
</organism>
<evidence type="ECO:0000313" key="3">
    <source>
        <dbReference type="Proteomes" id="UP000033935"/>
    </source>
</evidence>
<gene>
    <name evidence="2" type="ORF">UT30_C0003G0039</name>
</gene>